<dbReference type="EMBL" id="BKZW01000001">
    <property type="protein sequence ID" value="GER86982.1"/>
    <property type="molecule type" value="Genomic_DNA"/>
</dbReference>
<dbReference type="InterPro" id="IPR028098">
    <property type="entry name" value="Glyco_trans_4-like_N"/>
</dbReference>
<evidence type="ECO:0000259" key="2">
    <source>
        <dbReference type="Pfam" id="PF13439"/>
    </source>
</evidence>
<dbReference type="AlphaFoldDB" id="A0A5J4KJ58"/>
<dbReference type="Gene3D" id="3.40.50.2000">
    <property type="entry name" value="Glycogen Phosphorylase B"/>
    <property type="match status" value="2"/>
</dbReference>
<keyword evidence="4" id="KW-1185">Reference proteome</keyword>
<feature type="domain" description="Glycosyltransferase subfamily 4-like N-terminal" evidence="2">
    <location>
        <begin position="29"/>
        <end position="168"/>
    </location>
</feature>
<dbReference type="InterPro" id="IPR001296">
    <property type="entry name" value="Glyco_trans_1"/>
</dbReference>
<comment type="caution">
    <text evidence="3">The sequence shown here is derived from an EMBL/GenBank/DDBJ whole genome shotgun (WGS) entry which is preliminary data.</text>
</comment>
<gene>
    <name evidence="3" type="ORF">KDW_11440</name>
</gene>
<name>A0A5J4KJ58_9CHLR</name>
<feature type="domain" description="Glycosyl transferase family 1" evidence="1">
    <location>
        <begin position="183"/>
        <end position="347"/>
    </location>
</feature>
<keyword evidence="3" id="KW-0808">Transferase</keyword>
<dbReference type="SUPFAM" id="SSF53756">
    <property type="entry name" value="UDP-Glycosyltransferase/glycogen phosphorylase"/>
    <property type="match status" value="1"/>
</dbReference>
<dbReference type="Proteomes" id="UP000326912">
    <property type="component" value="Unassembled WGS sequence"/>
</dbReference>
<proteinExistence type="predicted"/>
<dbReference type="PANTHER" id="PTHR45947">
    <property type="entry name" value="SULFOQUINOVOSYL TRANSFERASE SQD2"/>
    <property type="match status" value="1"/>
</dbReference>
<dbReference type="CDD" id="cd03801">
    <property type="entry name" value="GT4_PimA-like"/>
    <property type="match status" value="1"/>
</dbReference>
<dbReference type="Pfam" id="PF00534">
    <property type="entry name" value="Glycos_transf_1"/>
    <property type="match status" value="1"/>
</dbReference>
<reference evidence="3 4" key="1">
    <citation type="submission" date="2019-10" db="EMBL/GenBank/DDBJ databases">
        <title>Dictyobacter vulcani sp. nov., within the class Ktedonobacteria, isolated from soil of volcanic Mt. Zao.</title>
        <authorList>
            <person name="Zheng Y."/>
            <person name="Wang C.M."/>
            <person name="Sakai Y."/>
            <person name="Abe K."/>
            <person name="Yokota A."/>
            <person name="Yabe S."/>
        </authorList>
    </citation>
    <scope>NUCLEOTIDE SEQUENCE [LARGE SCALE GENOMIC DNA]</scope>
    <source>
        <strain evidence="3 4">W12</strain>
    </source>
</reference>
<dbReference type="PANTHER" id="PTHR45947:SF3">
    <property type="entry name" value="SULFOQUINOVOSYL TRANSFERASE SQD2"/>
    <property type="match status" value="1"/>
</dbReference>
<organism evidence="3 4">
    <name type="scientific">Dictyobacter vulcani</name>
    <dbReference type="NCBI Taxonomy" id="2607529"/>
    <lineage>
        <taxon>Bacteria</taxon>
        <taxon>Bacillati</taxon>
        <taxon>Chloroflexota</taxon>
        <taxon>Ktedonobacteria</taxon>
        <taxon>Ktedonobacterales</taxon>
        <taxon>Dictyobacteraceae</taxon>
        <taxon>Dictyobacter</taxon>
    </lineage>
</organism>
<protein>
    <submittedName>
        <fullName evidence="3">Glycosyl transferase family 1</fullName>
    </submittedName>
</protein>
<dbReference type="InterPro" id="IPR050194">
    <property type="entry name" value="Glycosyltransferase_grp1"/>
</dbReference>
<evidence type="ECO:0000259" key="1">
    <source>
        <dbReference type="Pfam" id="PF00534"/>
    </source>
</evidence>
<evidence type="ECO:0000313" key="4">
    <source>
        <dbReference type="Proteomes" id="UP000326912"/>
    </source>
</evidence>
<evidence type="ECO:0000313" key="3">
    <source>
        <dbReference type="EMBL" id="GER86982.1"/>
    </source>
</evidence>
<dbReference type="GO" id="GO:0016757">
    <property type="term" value="F:glycosyltransferase activity"/>
    <property type="evidence" value="ECO:0007669"/>
    <property type="project" value="InterPro"/>
</dbReference>
<accession>A0A5J4KJ58</accession>
<sequence>MRILMLSKALVGGTSQRKLEEIAKCPQVELTLVTPPYWHHDDGSKQMLERLYTDGYRMIVTPMAFNGKYHWHYYPKLGQIMREVQPDIVHIDEEPYNLATLQAMYLARKQGAQALFFTWQNLYRTYPPPFRQLEQYNYKHAAMAIAGNRDASDVLRRKGYQGPISIIPQFGFDTDIYQRSTPRPLRTPDSPFTLGFIGRLKEEKGLPLMVEALTYLPEYCQVVFVGHGPMKSHLEELATRLGVSQRVTFKAGVSTDQVPHEMEMLDAFVLPSLSRPNWIEQFGRVLAEAMSCETPVIGSDSGEIPQVIGDAGLVFPEGDARKLSACVQKLLDDPELYASLAQRGRQRVLENYTQEKIARQTYEAYLSILSTKGHQHS</sequence>
<dbReference type="Pfam" id="PF13439">
    <property type="entry name" value="Glyco_transf_4"/>
    <property type="match status" value="1"/>
</dbReference>
<dbReference type="RefSeq" id="WP_151755028.1">
    <property type="nucleotide sequence ID" value="NZ_BKZW01000001.1"/>
</dbReference>